<dbReference type="InterPro" id="IPR038896">
    <property type="entry name" value="RNF170"/>
</dbReference>
<dbReference type="Proteomes" id="UP000231279">
    <property type="component" value="Unassembled WGS sequence"/>
</dbReference>
<protein>
    <recommendedName>
        <fullName evidence="6">RING-type domain-containing protein</fullName>
    </recommendedName>
</protein>
<dbReference type="InterPro" id="IPR027370">
    <property type="entry name" value="Znf-RING_euk"/>
</dbReference>
<name>A0A2G9HNA1_9LAMI</name>
<keyword evidence="1" id="KW-0479">Metal-binding</keyword>
<comment type="caution">
    <text evidence="7">The sequence shown here is derived from an EMBL/GenBank/DDBJ whole genome shotgun (WGS) entry which is preliminary data.</text>
</comment>
<feature type="domain" description="RING-type" evidence="6">
    <location>
        <begin position="49"/>
        <end position="92"/>
    </location>
</feature>
<evidence type="ECO:0000256" key="5">
    <source>
        <dbReference type="SAM" id="MobiDB-lite"/>
    </source>
</evidence>
<dbReference type="PANTHER" id="PTHR22894:SF4">
    <property type="entry name" value="E3 UBIQUITIN-PROTEIN LIGASE RNF170-LIKE ISOFORM X1"/>
    <property type="match status" value="1"/>
</dbReference>
<dbReference type="OrthoDB" id="9049620at2759"/>
<evidence type="ECO:0000256" key="2">
    <source>
        <dbReference type="ARBA" id="ARBA00022771"/>
    </source>
</evidence>
<keyword evidence="2 4" id="KW-0863">Zinc-finger</keyword>
<dbReference type="Gene3D" id="3.30.40.10">
    <property type="entry name" value="Zinc/RING finger domain, C3HC4 (zinc finger)"/>
    <property type="match status" value="1"/>
</dbReference>
<dbReference type="SUPFAM" id="SSF57850">
    <property type="entry name" value="RING/U-box"/>
    <property type="match status" value="1"/>
</dbReference>
<dbReference type="InterPro" id="IPR017907">
    <property type="entry name" value="Znf_RING_CS"/>
</dbReference>
<evidence type="ECO:0000259" key="6">
    <source>
        <dbReference type="PROSITE" id="PS50089"/>
    </source>
</evidence>
<keyword evidence="3" id="KW-0862">Zinc</keyword>
<sequence>MGDERSETVEDQTEMDYGIGQDSDGGGEEEEEKRKTGYNQDKPPEDDYCPICFGDFTVPCKANCGHWFCGNCILQLWEYRSRPRPCKCPLCSSAIYKLVPQVSAVDKTEVEIVDVLANIEQYNHLYADDNYLHPYLLQTLLAFIKNLLVNLRTHPERVRPNLDSVCMIMVSSSHQTY</sequence>
<evidence type="ECO:0000256" key="1">
    <source>
        <dbReference type="ARBA" id="ARBA00022723"/>
    </source>
</evidence>
<dbReference type="PROSITE" id="PS50089">
    <property type="entry name" value="ZF_RING_2"/>
    <property type="match status" value="1"/>
</dbReference>
<dbReference type="PROSITE" id="PS00518">
    <property type="entry name" value="ZF_RING_1"/>
    <property type="match status" value="1"/>
</dbReference>
<dbReference type="Pfam" id="PF13445">
    <property type="entry name" value="zf-RING_UBOX"/>
    <property type="match status" value="1"/>
</dbReference>
<reference evidence="8" key="1">
    <citation type="journal article" date="2018" name="Gigascience">
        <title>Genome assembly of the Pink Ipe (Handroanthus impetiginosus, Bignoniaceae), a highly valued, ecologically keystone Neotropical timber forest tree.</title>
        <authorList>
            <person name="Silva-Junior O.B."/>
            <person name="Grattapaglia D."/>
            <person name="Novaes E."/>
            <person name="Collevatti R.G."/>
        </authorList>
    </citation>
    <scope>NUCLEOTIDE SEQUENCE [LARGE SCALE GENOMIC DNA]</scope>
    <source>
        <strain evidence="8">cv. UFG-1</strain>
    </source>
</reference>
<dbReference type="SMART" id="SM00184">
    <property type="entry name" value="RING"/>
    <property type="match status" value="1"/>
</dbReference>
<dbReference type="STRING" id="429701.A0A2G9HNA1"/>
<dbReference type="GO" id="GO:0008270">
    <property type="term" value="F:zinc ion binding"/>
    <property type="evidence" value="ECO:0007669"/>
    <property type="project" value="UniProtKB-KW"/>
</dbReference>
<evidence type="ECO:0000313" key="7">
    <source>
        <dbReference type="EMBL" id="PIN18994.1"/>
    </source>
</evidence>
<keyword evidence="8" id="KW-1185">Reference proteome</keyword>
<dbReference type="AlphaFoldDB" id="A0A2G9HNA1"/>
<organism evidence="7 8">
    <name type="scientific">Handroanthus impetiginosus</name>
    <dbReference type="NCBI Taxonomy" id="429701"/>
    <lineage>
        <taxon>Eukaryota</taxon>
        <taxon>Viridiplantae</taxon>
        <taxon>Streptophyta</taxon>
        <taxon>Embryophyta</taxon>
        <taxon>Tracheophyta</taxon>
        <taxon>Spermatophyta</taxon>
        <taxon>Magnoliopsida</taxon>
        <taxon>eudicotyledons</taxon>
        <taxon>Gunneridae</taxon>
        <taxon>Pentapetalae</taxon>
        <taxon>asterids</taxon>
        <taxon>lamiids</taxon>
        <taxon>Lamiales</taxon>
        <taxon>Bignoniaceae</taxon>
        <taxon>Crescentiina</taxon>
        <taxon>Tabebuia alliance</taxon>
        <taxon>Handroanthus</taxon>
    </lineage>
</organism>
<proteinExistence type="predicted"/>
<evidence type="ECO:0000256" key="3">
    <source>
        <dbReference type="ARBA" id="ARBA00022833"/>
    </source>
</evidence>
<gene>
    <name evidence="7" type="ORF">CDL12_08332</name>
</gene>
<evidence type="ECO:0000313" key="8">
    <source>
        <dbReference type="Proteomes" id="UP000231279"/>
    </source>
</evidence>
<evidence type="ECO:0000256" key="4">
    <source>
        <dbReference type="PROSITE-ProRule" id="PRU00175"/>
    </source>
</evidence>
<feature type="region of interest" description="Disordered" evidence="5">
    <location>
        <begin position="1"/>
        <end position="40"/>
    </location>
</feature>
<dbReference type="PANTHER" id="PTHR22894">
    <property type="entry name" value="RING-TYPE DOMAIN-CONTAINING PROTEIN"/>
    <property type="match status" value="1"/>
</dbReference>
<dbReference type="GO" id="GO:0061630">
    <property type="term" value="F:ubiquitin protein ligase activity"/>
    <property type="evidence" value="ECO:0007669"/>
    <property type="project" value="InterPro"/>
</dbReference>
<dbReference type="InterPro" id="IPR013083">
    <property type="entry name" value="Znf_RING/FYVE/PHD"/>
</dbReference>
<accession>A0A2G9HNA1</accession>
<dbReference type="InterPro" id="IPR001841">
    <property type="entry name" value="Znf_RING"/>
</dbReference>
<dbReference type="EMBL" id="NKXS01001364">
    <property type="protein sequence ID" value="PIN18994.1"/>
    <property type="molecule type" value="Genomic_DNA"/>
</dbReference>